<dbReference type="SUPFAM" id="SSF53850">
    <property type="entry name" value="Periplasmic binding protein-like II"/>
    <property type="match status" value="1"/>
</dbReference>
<dbReference type="Pfam" id="PF00497">
    <property type="entry name" value="SBP_bac_3"/>
    <property type="match status" value="1"/>
</dbReference>
<comment type="similarity">
    <text evidence="1">Belongs to the bacterial solute-binding protein 3 family.</text>
</comment>
<reference evidence="5" key="1">
    <citation type="journal article" date="2019" name="Int. J. Syst. Evol. Microbiol.">
        <title>The Global Catalogue of Microorganisms (GCM) 10K type strain sequencing project: providing services to taxonomists for standard genome sequencing and annotation.</title>
        <authorList>
            <consortium name="The Broad Institute Genomics Platform"/>
            <consortium name="The Broad Institute Genome Sequencing Center for Infectious Disease"/>
            <person name="Wu L."/>
            <person name="Ma J."/>
        </authorList>
    </citation>
    <scope>NUCLEOTIDE SEQUENCE [LARGE SCALE GENOMIC DNA]</scope>
    <source>
        <strain evidence="5">JCM 17805</strain>
    </source>
</reference>
<dbReference type="Gene3D" id="3.40.190.10">
    <property type="entry name" value="Periplasmic binding protein-like II"/>
    <property type="match status" value="2"/>
</dbReference>
<evidence type="ECO:0000313" key="5">
    <source>
        <dbReference type="Proteomes" id="UP001500604"/>
    </source>
</evidence>
<dbReference type="PANTHER" id="PTHR35936:SF6">
    <property type="entry name" value="AMINO ACID ABC TRANSPORTER SUBSTRATE-BINDING PAAT FAMILY PROTEIN"/>
    <property type="match status" value="1"/>
</dbReference>
<dbReference type="EMBL" id="BAABFL010000412">
    <property type="protein sequence ID" value="GAA4650657.1"/>
    <property type="molecule type" value="Genomic_DNA"/>
</dbReference>
<protein>
    <recommendedName>
        <fullName evidence="3">Solute-binding protein family 3/N-terminal domain-containing protein</fullName>
    </recommendedName>
</protein>
<evidence type="ECO:0000256" key="1">
    <source>
        <dbReference type="ARBA" id="ARBA00010333"/>
    </source>
</evidence>
<dbReference type="InterPro" id="IPR001638">
    <property type="entry name" value="Solute-binding_3/MltF_N"/>
</dbReference>
<organism evidence="4 5">
    <name type="scientific">Kistimonas scapharcae</name>
    <dbReference type="NCBI Taxonomy" id="1036133"/>
    <lineage>
        <taxon>Bacteria</taxon>
        <taxon>Pseudomonadati</taxon>
        <taxon>Pseudomonadota</taxon>
        <taxon>Gammaproteobacteria</taxon>
        <taxon>Oceanospirillales</taxon>
        <taxon>Endozoicomonadaceae</taxon>
        <taxon>Kistimonas</taxon>
    </lineage>
</organism>
<evidence type="ECO:0000313" key="4">
    <source>
        <dbReference type="EMBL" id="GAA4650657.1"/>
    </source>
</evidence>
<evidence type="ECO:0000259" key="3">
    <source>
        <dbReference type="Pfam" id="PF00497"/>
    </source>
</evidence>
<proteinExistence type="inferred from homology"/>
<comment type="caution">
    <text evidence="4">The sequence shown here is derived from an EMBL/GenBank/DDBJ whole genome shotgun (WGS) entry which is preliminary data.</text>
</comment>
<keyword evidence="5" id="KW-1185">Reference proteome</keyword>
<dbReference type="Proteomes" id="UP001500604">
    <property type="component" value="Unassembled WGS sequence"/>
</dbReference>
<dbReference type="PANTHER" id="PTHR35936">
    <property type="entry name" value="MEMBRANE-BOUND LYTIC MUREIN TRANSGLYCOSYLASE F"/>
    <property type="match status" value="1"/>
</dbReference>
<keyword evidence="2" id="KW-0732">Signal</keyword>
<evidence type="ECO:0000256" key="2">
    <source>
        <dbReference type="ARBA" id="ARBA00022729"/>
    </source>
</evidence>
<accession>A0ABP8V6T4</accession>
<name>A0ABP8V6T4_9GAMM</name>
<feature type="domain" description="Solute-binding protein family 3/N-terminal" evidence="3">
    <location>
        <begin position="32"/>
        <end position="236"/>
    </location>
</feature>
<gene>
    <name evidence="4" type="ORF">GCM10023116_29400</name>
</gene>
<sequence length="237" mass="28058">MLVLGIVTNFAQARIEDRILRVALLPDNHLPYYSAMENQDGIVRELLELIRSRADISFEPHYYPRNRQLKKIDKGELDLVPWTSEQWHQEKQSVYFTRPFAEHCNVLLFRKDQSQPVYHPRDLYGQVVGTVRDYSYQELDDYFRTGLITRINLRNELQVFDMLVKRRYDVAIAGETQARYLINHYYQDTIETGPTINCVPVSMMFSAQKEASGKLVDRILQQLMTEGEIQRLLRIWR</sequence>